<evidence type="ECO:0000256" key="1">
    <source>
        <dbReference type="SAM" id="Phobius"/>
    </source>
</evidence>
<evidence type="ECO:0000313" key="3">
    <source>
        <dbReference type="Proteomes" id="UP001596122"/>
    </source>
</evidence>
<dbReference type="InterPro" id="IPR049713">
    <property type="entry name" value="Pr6Pr-like"/>
</dbReference>
<feature type="transmembrane region" description="Helical" evidence="1">
    <location>
        <begin position="119"/>
        <end position="136"/>
    </location>
</feature>
<organism evidence="2 3">
    <name type="scientific">Aquipuribacter nitratireducens</name>
    <dbReference type="NCBI Taxonomy" id="650104"/>
    <lineage>
        <taxon>Bacteria</taxon>
        <taxon>Bacillati</taxon>
        <taxon>Actinomycetota</taxon>
        <taxon>Actinomycetes</taxon>
        <taxon>Micrococcales</taxon>
        <taxon>Intrasporangiaceae</taxon>
        <taxon>Aquipuribacter</taxon>
    </lineage>
</organism>
<keyword evidence="1" id="KW-0812">Transmembrane</keyword>
<feature type="transmembrane region" description="Helical" evidence="1">
    <location>
        <begin position="84"/>
        <end position="107"/>
    </location>
</feature>
<gene>
    <name evidence="2" type="ORF">ACFPJ6_10895</name>
</gene>
<dbReference type="Proteomes" id="UP001596122">
    <property type="component" value="Unassembled WGS sequence"/>
</dbReference>
<feature type="transmembrane region" description="Helical" evidence="1">
    <location>
        <begin position="186"/>
        <end position="207"/>
    </location>
</feature>
<dbReference type="EMBL" id="JBHSLD010000009">
    <property type="protein sequence ID" value="MFC5381299.1"/>
    <property type="molecule type" value="Genomic_DNA"/>
</dbReference>
<reference evidence="3" key="1">
    <citation type="journal article" date="2019" name="Int. J. Syst. Evol. Microbiol.">
        <title>The Global Catalogue of Microorganisms (GCM) 10K type strain sequencing project: providing services to taxonomists for standard genome sequencing and annotation.</title>
        <authorList>
            <consortium name="The Broad Institute Genomics Platform"/>
            <consortium name="The Broad Institute Genome Sequencing Center for Infectious Disease"/>
            <person name="Wu L."/>
            <person name="Ma J."/>
        </authorList>
    </citation>
    <scope>NUCLEOTIDE SEQUENCE [LARGE SCALE GENOMIC DNA]</scope>
    <source>
        <strain evidence="3">CCUG 43114</strain>
    </source>
</reference>
<evidence type="ECO:0000313" key="2">
    <source>
        <dbReference type="EMBL" id="MFC5381299.1"/>
    </source>
</evidence>
<dbReference type="RefSeq" id="WP_340269191.1">
    <property type="nucleotide sequence ID" value="NZ_JBBEOG010000004.1"/>
</dbReference>
<feature type="transmembrane region" description="Helical" evidence="1">
    <location>
        <begin position="143"/>
        <end position="166"/>
    </location>
</feature>
<comment type="caution">
    <text evidence="2">The sequence shown here is derived from an EMBL/GenBank/DDBJ whole genome shotgun (WGS) entry which is preliminary data.</text>
</comment>
<keyword evidence="3" id="KW-1185">Reference proteome</keyword>
<sequence length="230" mass="24261">MIAPLRSRPLARAWFAVTALAVLAALVIQVPVAATGSGGFFSEPWHRALNVLAFFTIQSNLLVGASGLLVALDPDRDTVLRRWLALTSTTAITVTGVVYHLVLSGLVELSPWGRVADTLTHTVVPVLAVAGWLLLGPRDRTSWRLVAASLAFPLLWAAFTLVRGPLVGGFWPYPFVDVDALGWGRALLNVAVVGVGFVAVAAVLHLVDRALRRSAGPAHPAQAAASSRAG</sequence>
<keyword evidence="1" id="KW-0472">Membrane</keyword>
<name>A0ABW0GNQ0_9MICO</name>
<dbReference type="NCBIfam" id="NF038065">
    <property type="entry name" value="Pr6Pr"/>
    <property type="match status" value="1"/>
</dbReference>
<accession>A0ABW0GNQ0</accession>
<feature type="transmembrane region" description="Helical" evidence="1">
    <location>
        <begin position="52"/>
        <end position="72"/>
    </location>
</feature>
<keyword evidence="1" id="KW-1133">Transmembrane helix</keyword>
<proteinExistence type="predicted"/>
<protein>
    <submittedName>
        <fullName evidence="2">Pr6Pr family membrane protein</fullName>
    </submittedName>
</protein>